<feature type="region of interest" description="Disordered" evidence="1">
    <location>
        <begin position="81"/>
        <end position="104"/>
    </location>
</feature>
<evidence type="ECO:0000313" key="2">
    <source>
        <dbReference type="EMBL" id="CAH1992757.1"/>
    </source>
</evidence>
<evidence type="ECO:0000313" key="3">
    <source>
        <dbReference type="Proteomes" id="UP001152888"/>
    </source>
</evidence>
<organism evidence="2 3">
    <name type="scientific">Acanthoscelides obtectus</name>
    <name type="common">Bean weevil</name>
    <name type="synonym">Bruchus obtectus</name>
    <dbReference type="NCBI Taxonomy" id="200917"/>
    <lineage>
        <taxon>Eukaryota</taxon>
        <taxon>Metazoa</taxon>
        <taxon>Ecdysozoa</taxon>
        <taxon>Arthropoda</taxon>
        <taxon>Hexapoda</taxon>
        <taxon>Insecta</taxon>
        <taxon>Pterygota</taxon>
        <taxon>Neoptera</taxon>
        <taxon>Endopterygota</taxon>
        <taxon>Coleoptera</taxon>
        <taxon>Polyphaga</taxon>
        <taxon>Cucujiformia</taxon>
        <taxon>Chrysomeloidea</taxon>
        <taxon>Chrysomelidae</taxon>
        <taxon>Bruchinae</taxon>
        <taxon>Bruchini</taxon>
        <taxon>Acanthoscelides</taxon>
    </lineage>
</organism>
<gene>
    <name evidence="2" type="ORF">ACAOBT_LOCUS21067</name>
</gene>
<evidence type="ECO:0000256" key="1">
    <source>
        <dbReference type="SAM" id="MobiDB-lite"/>
    </source>
</evidence>
<dbReference type="OrthoDB" id="6780406at2759"/>
<sequence length="149" mass="17630">MKHLNVTGFRNELHLHAKENTGTTAKELMKLLTKVFDITMPRRQSRRHRSLYWWTQNIAEARKACIERREHQRRAQMKLIQDKKRKHNQNEAKDNHSKMIEDNNDPVYVLSEKSPAILLGKRLPSDCCEKAENHSAMTREVLEKIINYA</sequence>
<dbReference type="AlphaFoldDB" id="A0A9P0LA14"/>
<dbReference type="Proteomes" id="UP001152888">
    <property type="component" value="Unassembled WGS sequence"/>
</dbReference>
<dbReference type="EMBL" id="CAKOFQ010007155">
    <property type="protein sequence ID" value="CAH1992757.1"/>
    <property type="molecule type" value="Genomic_DNA"/>
</dbReference>
<comment type="caution">
    <text evidence="2">The sequence shown here is derived from an EMBL/GenBank/DDBJ whole genome shotgun (WGS) entry which is preliminary data.</text>
</comment>
<proteinExistence type="predicted"/>
<protein>
    <submittedName>
        <fullName evidence="2">Uncharacterized protein</fullName>
    </submittedName>
</protein>
<accession>A0A9P0LA14</accession>
<keyword evidence="3" id="KW-1185">Reference proteome</keyword>
<feature type="compositionally biased region" description="Basic and acidic residues" evidence="1">
    <location>
        <begin position="88"/>
        <end position="101"/>
    </location>
</feature>
<name>A0A9P0LA14_ACAOB</name>
<reference evidence="2" key="1">
    <citation type="submission" date="2022-03" db="EMBL/GenBank/DDBJ databases">
        <authorList>
            <person name="Sayadi A."/>
        </authorList>
    </citation>
    <scope>NUCLEOTIDE SEQUENCE</scope>
</reference>